<feature type="signal peptide" evidence="8">
    <location>
        <begin position="1"/>
        <end position="20"/>
    </location>
</feature>
<comment type="similarity">
    <text evidence="2">Belongs to the NPC2 family.</text>
</comment>
<dbReference type="FunFam" id="2.70.220.10:FF:000002">
    <property type="entry name" value="Phosphatidylglycerol/phosphatidylinositol transfer protein"/>
    <property type="match status" value="1"/>
</dbReference>
<evidence type="ECO:0000256" key="2">
    <source>
        <dbReference type="ARBA" id="ARBA00006370"/>
    </source>
</evidence>
<proteinExistence type="inferred from homology"/>
<name>A0A9P5YKP1_9AGAR</name>
<dbReference type="PANTHER" id="PTHR11306">
    <property type="entry name" value="NIEMANN PICK TYPE C2 PROTEIN NPC2-RELATED"/>
    <property type="match status" value="1"/>
</dbReference>
<dbReference type="GO" id="GO:0032934">
    <property type="term" value="F:sterol binding"/>
    <property type="evidence" value="ECO:0007669"/>
    <property type="project" value="InterPro"/>
</dbReference>
<feature type="domain" description="MD-2-related lipid-recognition" evidence="9">
    <location>
        <begin position="40"/>
        <end position="162"/>
    </location>
</feature>
<dbReference type="InterPro" id="IPR014756">
    <property type="entry name" value="Ig_E-set"/>
</dbReference>
<dbReference type="Pfam" id="PF02221">
    <property type="entry name" value="E1_DerP2_DerF2"/>
    <property type="match status" value="1"/>
</dbReference>
<feature type="chain" id="PRO_5040423264" description="Phosphatidylglycerol/phosphatidylinositol transfer protein" evidence="8">
    <location>
        <begin position="21"/>
        <end position="173"/>
    </location>
</feature>
<comment type="function">
    <text evidence="1">Catalyzes the intermembrane transfer of phosphatidylglycerol and phosphatidylinositol.</text>
</comment>
<keyword evidence="7" id="KW-0445">Lipid transport</keyword>
<evidence type="ECO:0000256" key="3">
    <source>
        <dbReference type="ARBA" id="ARBA00011245"/>
    </source>
</evidence>
<comment type="subunit">
    <text evidence="3">Monomer.</text>
</comment>
<evidence type="ECO:0000259" key="9">
    <source>
        <dbReference type="SMART" id="SM00737"/>
    </source>
</evidence>
<dbReference type="InterPro" id="IPR039670">
    <property type="entry name" value="NPC2-like"/>
</dbReference>
<dbReference type="InterPro" id="IPR003172">
    <property type="entry name" value="ML_dom"/>
</dbReference>
<dbReference type="SUPFAM" id="SSF81296">
    <property type="entry name" value="E set domains"/>
    <property type="match status" value="1"/>
</dbReference>
<reference evidence="10" key="1">
    <citation type="submission" date="2020-11" db="EMBL/GenBank/DDBJ databases">
        <authorList>
            <consortium name="DOE Joint Genome Institute"/>
            <person name="Ahrendt S."/>
            <person name="Riley R."/>
            <person name="Andreopoulos W."/>
            <person name="Labutti K."/>
            <person name="Pangilinan J."/>
            <person name="Ruiz-Duenas F.J."/>
            <person name="Barrasa J.M."/>
            <person name="Sanchez-Garcia M."/>
            <person name="Camarero S."/>
            <person name="Miyauchi S."/>
            <person name="Serrano A."/>
            <person name="Linde D."/>
            <person name="Babiker R."/>
            <person name="Drula E."/>
            <person name="Ayuso-Fernandez I."/>
            <person name="Pacheco R."/>
            <person name="Padilla G."/>
            <person name="Ferreira P."/>
            <person name="Barriuso J."/>
            <person name="Kellner H."/>
            <person name="Castanera R."/>
            <person name="Alfaro M."/>
            <person name="Ramirez L."/>
            <person name="Pisabarro A.G."/>
            <person name="Kuo A."/>
            <person name="Tritt A."/>
            <person name="Lipzen A."/>
            <person name="He G."/>
            <person name="Yan M."/>
            <person name="Ng V."/>
            <person name="Cullen D."/>
            <person name="Martin F."/>
            <person name="Rosso M.-N."/>
            <person name="Henrissat B."/>
            <person name="Hibbett D."/>
            <person name="Martinez A.T."/>
            <person name="Grigoriev I.V."/>
        </authorList>
    </citation>
    <scope>NUCLEOTIDE SEQUENCE</scope>
    <source>
        <strain evidence="10">CIRM-BRFM 674</strain>
    </source>
</reference>
<sequence>MLVAGLAVTFAFAFTTPGQQQPLDADSLSAPIHIATSWTWDDCGLSTDPVRINSINVSPDPPVPGQDLTVTVSGTAEEVIEEGAYADVTVKLGLIKILQKEFDVCEEARNANASIQCPVQPGPHTVTQTVALPKEIPKAKFIVDVAGYTANDDDMLCLKLTVNFMQKPFLRIW</sequence>
<dbReference type="SMART" id="SM00737">
    <property type="entry name" value="ML"/>
    <property type="match status" value="1"/>
</dbReference>
<keyword evidence="6 8" id="KW-0732">Signal</keyword>
<evidence type="ECO:0000313" key="11">
    <source>
        <dbReference type="Proteomes" id="UP000807469"/>
    </source>
</evidence>
<dbReference type="CDD" id="cd00917">
    <property type="entry name" value="PG-PI_TP"/>
    <property type="match status" value="1"/>
</dbReference>
<accession>A0A9P5YKP1</accession>
<keyword evidence="5" id="KW-0813">Transport</keyword>
<organism evidence="10 11">
    <name type="scientific">Pholiota conissans</name>
    <dbReference type="NCBI Taxonomy" id="109636"/>
    <lineage>
        <taxon>Eukaryota</taxon>
        <taxon>Fungi</taxon>
        <taxon>Dikarya</taxon>
        <taxon>Basidiomycota</taxon>
        <taxon>Agaricomycotina</taxon>
        <taxon>Agaricomycetes</taxon>
        <taxon>Agaricomycetidae</taxon>
        <taxon>Agaricales</taxon>
        <taxon>Agaricineae</taxon>
        <taxon>Strophariaceae</taxon>
        <taxon>Pholiota</taxon>
    </lineage>
</organism>
<evidence type="ECO:0000313" key="10">
    <source>
        <dbReference type="EMBL" id="KAF9470400.1"/>
    </source>
</evidence>
<evidence type="ECO:0000256" key="8">
    <source>
        <dbReference type="SAM" id="SignalP"/>
    </source>
</evidence>
<gene>
    <name evidence="10" type="ORF">BDN70DRAFT_821418</name>
</gene>
<dbReference type="OrthoDB" id="6409159at2759"/>
<dbReference type="Proteomes" id="UP000807469">
    <property type="component" value="Unassembled WGS sequence"/>
</dbReference>
<evidence type="ECO:0000256" key="7">
    <source>
        <dbReference type="ARBA" id="ARBA00023055"/>
    </source>
</evidence>
<dbReference type="GO" id="GO:0032366">
    <property type="term" value="P:intracellular sterol transport"/>
    <property type="evidence" value="ECO:0007669"/>
    <property type="project" value="InterPro"/>
</dbReference>
<dbReference type="EMBL" id="MU156023">
    <property type="protein sequence ID" value="KAF9470400.1"/>
    <property type="molecule type" value="Genomic_DNA"/>
</dbReference>
<evidence type="ECO:0000256" key="1">
    <source>
        <dbReference type="ARBA" id="ARBA00002053"/>
    </source>
</evidence>
<dbReference type="AlphaFoldDB" id="A0A9P5YKP1"/>
<dbReference type="InterPro" id="IPR036846">
    <property type="entry name" value="GM2-AP_sf"/>
</dbReference>
<protein>
    <recommendedName>
        <fullName evidence="4">Phosphatidylglycerol/phosphatidylinositol transfer protein</fullName>
    </recommendedName>
</protein>
<evidence type="ECO:0000256" key="6">
    <source>
        <dbReference type="ARBA" id="ARBA00022729"/>
    </source>
</evidence>
<evidence type="ECO:0000256" key="5">
    <source>
        <dbReference type="ARBA" id="ARBA00022448"/>
    </source>
</evidence>
<dbReference type="PANTHER" id="PTHR11306:SF0">
    <property type="entry name" value="PHOSPHATIDYLGLYCEROL_PHOSPHATIDYLINOSITOL TRANSFER PROTEIN"/>
    <property type="match status" value="1"/>
</dbReference>
<dbReference type="Gene3D" id="2.70.220.10">
    <property type="entry name" value="Ganglioside GM2 activator"/>
    <property type="match status" value="1"/>
</dbReference>
<keyword evidence="11" id="KW-1185">Reference proteome</keyword>
<comment type="caution">
    <text evidence="10">The sequence shown here is derived from an EMBL/GenBank/DDBJ whole genome shotgun (WGS) entry which is preliminary data.</text>
</comment>
<dbReference type="InterPro" id="IPR033917">
    <property type="entry name" value="ML_PG-PI_TP"/>
</dbReference>
<evidence type="ECO:0000256" key="4">
    <source>
        <dbReference type="ARBA" id="ARBA00016056"/>
    </source>
</evidence>